<proteinExistence type="predicted"/>
<reference evidence="3 4" key="1">
    <citation type="submission" date="2016-02" db="EMBL/GenBank/DDBJ databases">
        <title>Genome sequence of Halalkalicoccus paucihalophilus DSM 24557.</title>
        <authorList>
            <person name="Poehlein A."/>
            <person name="Daniel R."/>
        </authorList>
    </citation>
    <scope>NUCLEOTIDE SEQUENCE [LARGE SCALE GENOMIC DNA]</scope>
    <source>
        <strain evidence="3 4">DSM 24557</strain>
    </source>
</reference>
<accession>A0A151A9F3</accession>
<dbReference type="AlphaFoldDB" id="A0A151A9F3"/>
<gene>
    <name evidence="3" type="ORF">HAPAU_40860</name>
</gene>
<dbReference type="Pfam" id="PF26417">
    <property type="entry name" value="DUF8112"/>
    <property type="match status" value="1"/>
</dbReference>
<sequence>MLTEISTDTTQLFAGARLSQTNPECTACNRTLREGEQVTIYAARQEDAPTFAIERIYCRECTPEKLTSPTLGLSEHLLQSRLTRTLDVCTQGEFQTLGEITTLDASAPSQGTAEAHNEDPPTALLRDTHIQNPASAVYHIDDGEGQPLCNCTSDAQYTPVPLAEAEASTARQCGNCQIACQGEQATQPCPHCSTQIGMSAWPQHVRACTGDPTDAAEETDPDGDPAITQTQRATSPATRTGARTPLHQRQE</sequence>
<dbReference type="InterPro" id="IPR058425">
    <property type="entry name" value="DUF8112"/>
</dbReference>
<dbReference type="OrthoDB" id="190308at2157"/>
<protein>
    <recommendedName>
        <fullName evidence="2">DUF8112 domain-containing protein</fullName>
    </recommendedName>
</protein>
<name>A0A151A9F3_9EURY</name>
<evidence type="ECO:0000313" key="3">
    <source>
        <dbReference type="EMBL" id="KYH24007.1"/>
    </source>
</evidence>
<keyword evidence="4" id="KW-1185">Reference proteome</keyword>
<feature type="region of interest" description="Disordered" evidence="1">
    <location>
        <begin position="207"/>
        <end position="251"/>
    </location>
</feature>
<feature type="domain" description="DUF8112" evidence="2">
    <location>
        <begin position="11"/>
        <end position="108"/>
    </location>
</feature>
<evidence type="ECO:0000313" key="4">
    <source>
        <dbReference type="Proteomes" id="UP000075321"/>
    </source>
</evidence>
<feature type="compositionally biased region" description="Acidic residues" evidence="1">
    <location>
        <begin position="214"/>
        <end position="223"/>
    </location>
</feature>
<evidence type="ECO:0000259" key="2">
    <source>
        <dbReference type="Pfam" id="PF26417"/>
    </source>
</evidence>
<evidence type="ECO:0000256" key="1">
    <source>
        <dbReference type="SAM" id="MobiDB-lite"/>
    </source>
</evidence>
<comment type="caution">
    <text evidence="3">The sequence shown here is derived from an EMBL/GenBank/DDBJ whole genome shotgun (WGS) entry which is preliminary data.</text>
</comment>
<dbReference type="Proteomes" id="UP000075321">
    <property type="component" value="Unassembled WGS sequence"/>
</dbReference>
<dbReference type="PATRIC" id="fig|1008153.3.peg.4378"/>
<dbReference type="RefSeq" id="WP_066385750.1">
    <property type="nucleotide sequence ID" value="NZ_LTAZ01000017.1"/>
</dbReference>
<dbReference type="EMBL" id="LTAZ01000017">
    <property type="protein sequence ID" value="KYH24007.1"/>
    <property type="molecule type" value="Genomic_DNA"/>
</dbReference>
<feature type="compositionally biased region" description="Polar residues" evidence="1">
    <location>
        <begin position="227"/>
        <end position="238"/>
    </location>
</feature>
<organism evidence="3 4">
    <name type="scientific">Halalkalicoccus paucihalophilus</name>
    <dbReference type="NCBI Taxonomy" id="1008153"/>
    <lineage>
        <taxon>Archaea</taxon>
        <taxon>Methanobacteriati</taxon>
        <taxon>Methanobacteriota</taxon>
        <taxon>Stenosarchaea group</taxon>
        <taxon>Halobacteria</taxon>
        <taxon>Halobacteriales</taxon>
        <taxon>Halococcaceae</taxon>
        <taxon>Halalkalicoccus</taxon>
    </lineage>
</organism>